<dbReference type="AlphaFoldDB" id="A0A1M4YCY3"/>
<dbReference type="InterPro" id="IPR026912">
    <property type="entry name" value="Adenine_deam_C"/>
</dbReference>
<evidence type="ECO:0000256" key="8">
    <source>
        <dbReference type="HAMAP-Rule" id="MF_01518"/>
    </source>
</evidence>
<comment type="cofactor">
    <cofactor evidence="1 8">
        <name>Mn(2+)</name>
        <dbReference type="ChEBI" id="CHEBI:29035"/>
    </cofactor>
</comment>
<dbReference type="Pfam" id="PF13382">
    <property type="entry name" value="Adenine_deam_C"/>
    <property type="match status" value="1"/>
</dbReference>
<evidence type="ECO:0000256" key="5">
    <source>
        <dbReference type="ARBA" id="ARBA00023211"/>
    </source>
</evidence>
<dbReference type="HAMAP" id="MF_01518">
    <property type="entry name" value="Adenine_deamin"/>
    <property type="match status" value="1"/>
</dbReference>
<dbReference type="OrthoDB" id="9775607at2"/>
<evidence type="ECO:0000256" key="2">
    <source>
        <dbReference type="ARBA" id="ARBA00006773"/>
    </source>
</evidence>
<proteinExistence type="inferred from homology"/>
<evidence type="ECO:0000313" key="11">
    <source>
        <dbReference type="EMBL" id="SHF03600.1"/>
    </source>
</evidence>
<evidence type="ECO:0000313" key="12">
    <source>
        <dbReference type="Proteomes" id="UP000184334"/>
    </source>
</evidence>
<evidence type="ECO:0000256" key="4">
    <source>
        <dbReference type="ARBA" id="ARBA00022801"/>
    </source>
</evidence>
<name>A0A1M4YCY3_MARH1</name>
<evidence type="ECO:0000256" key="1">
    <source>
        <dbReference type="ARBA" id="ARBA00001936"/>
    </source>
</evidence>
<dbReference type="InterPro" id="IPR006680">
    <property type="entry name" value="Amidohydro-rel"/>
</dbReference>
<dbReference type="PANTHER" id="PTHR11113:SF2">
    <property type="entry name" value="ADENINE DEAMINASE"/>
    <property type="match status" value="1"/>
</dbReference>
<accession>A0A1M4YCY3</accession>
<reference evidence="11" key="1">
    <citation type="submission" date="2016-11" db="EMBL/GenBank/DDBJ databases">
        <authorList>
            <person name="Varghese N."/>
            <person name="Submissions S."/>
        </authorList>
    </citation>
    <scope>NUCLEOTIDE SEQUENCE [LARGE SCALE GENOMIC DNA]</scope>
    <source>
        <strain evidence="11">DSM 16785</strain>
    </source>
</reference>
<dbReference type="PANTHER" id="PTHR11113">
    <property type="entry name" value="N-ACETYLGLUCOSAMINE-6-PHOSPHATE DEACETYLASE"/>
    <property type="match status" value="1"/>
</dbReference>
<evidence type="ECO:0000256" key="3">
    <source>
        <dbReference type="ARBA" id="ARBA00012782"/>
    </source>
</evidence>
<dbReference type="InterPro" id="IPR011059">
    <property type="entry name" value="Metal-dep_hydrolase_composite"/>
</dbReference>
<evidence type="ECO:0000256" key="6">
    <source>
        <dbReference type="ARBA" id="ARBA00047720"/>
    </source>
</evidence>
<dbReference type="SUPFAM" id="SSF51338">
    <property type="entry name" value="Composite domain of metallo-dependent hydrolases"/>
    <property type="match status" value="1"/>
</dbReference>
<dbReference type="SUPFAM" id="SSF51556">
    <property type="entry name" value="Metallo-dependent hydrolases"/>
    <property type="match status" value="1"/>
</dbReference>
<comment type="similarity">
    <text evidence="2 8">Belongs to the metallo-dependent hydrolases superfamily. Adenine deaminase family.</text>
</comment>
<comment type="caution">
    <text evidence="11">The sequence shown here is derived from an EMBL/GenBank/DDBJ whole genome shotgun (WGS) entry which is preliminary data.</text>
</comment>
<dbReference type="EC" id="3.5.4.2" evidence="3 8"/>
<dbReference type="NCBIfam" id="TIGR01178">
    <property type="entry name" value="ade"/>
    <property type="match status" value="1"/>
</dbReference>
<sequence>MKIKDIIPVALGNEKPDVLLKNARLVNVFTGEIEETNVALFRKRIAGIGDYDDGKEIIDLEGMYLLPGFINAHLHIESSMLSPRQFAKAVLLRGTTTVIADPHEISNVLGLDGLEYMIKSTEGIPLNVYIAIPSAVPATSMETSGARLGPEDMVGFVDSYPNRIIALGEVMNFPGVINRDSELLTKIEILRHMYKKIDGHAPGVTGKELNAYIDAFIRSDHECTTKEEALEKISKGMQVFIREGTAAKNLDALIDAVNVMNHHSFSFCTDDREPLDILKDGDIDYLVRRSIEKGIDPIIAIRMATINTARYYNLRSMGAVSPGYKADMIVVEDLKKMNIKMVFKDSKLVVKDGKFIEKMEGVYNDMPKKFGKVVLPKFAAEDLKVKNKGGKIRVIKIYEGSLLTDEIIVEPKVENGYVVPDIERDIIKIAIFERHTGTNFSIGFVNGFGIKKGAVGTSVGHDSHNIGVIGVNDEDIEIAAKEIKNMNGGMVVVESGKVLAKLPLPIAGLMADTELEEVVEKLEFVEEKMKELGGIDATFMTLSFMQLAVIPNLKITNNGLVNVNKQEYVDLFVD</sequence>
<evidence type="ECO:0000259" key="9">
    <source>
        <dbReference type="Pfam" id="PF01979"/>
    </source>
</evidence>
<protein>
    <recommendedName>
        <fullName evidence="7 8">Adenine deaminase</fullName>
        <shortName evidence="8">Adenase</shortName>
        <shortName evidence="8">Adenine aminase</shortName>
        <ecNumber evidence="3 8">3.5.4.2</ecNumber>
    </recommendedName>
</protein>
<dbReference type="GO" id="GO:0000034">
    <property type="term" value="F:adenine deaminase activity"/>
    <property type="evidence" value="ECO:0007669"/>
    <property type="project" value="UniProtKB-UniRule"/>
</dbReference>
<dbReference type="Gene3D" id="2.30.40.10">
    <property type="entry name" value="Urease, subunit C, domain 1"/>
    <property type="match status" value="1"/>
</dbReference>
<evidence type="ECO:0000259" key="10">
    <source>
        <dbReference type="Pfam" id="PF13382"/>
    </source>
</evidence>
<dbReference type="InterPro" id="IPR032466">
    <property type="entry name" value="Metal_Hydrolase"/>
</dbReference>
<organism evidence="11 12">
    <name type="scientific">Marinitoga hydrogenitolerans (strain DSM 16785 / JCM 12826 / AT1271)</name>
    <dbReference type="NCBI Taxonomy" id="1122195"/>
    <lineage>
        <taxon>Bacteria</taxon>
        <taxon>Thermotogati</taxon>
        <taxon>Thermotogota</taxon>
        <taxon>Thermotogae</taxon>
        <taxon>Petrotogales</taxon>
        <taxon>Petrotogaceae</taxon>
        <taxon>Marinitoga</taxon>
    </lineage>
</organism>
<feature type="domain" description="Amidohydrolase-related" evidence="9">
    <location>
        <begin position="64"/>
        <end position="349"/>
    </location>
</feature>
<dbReference type="InterPro" id="IPR006679">
    <property type="entry name" value="Adenine_deam"/>
</dbReference>
<dbReference type="Pfam" id="PF01979">
    <property type="entry name" value="Amidohydro_1"/>
    <property type="match status" value="1"/>
</dbReference>
<gene>
    <name evidence="8" type="primary">ade</name>
    <name evidence="11" type="ORF">SAMN02745164_01645</name>
</gene>
<dbReference type="EMBL" id="FQUI01000030">
    <property type="protein sequence ID" value="SHF03600.1"/>
    <property type="molecule type" value="Genomic_DNA"/>
</dbReference>
<dbReference type="STRING" id="1122195.SAMN02745164_01645"/>
<comment type="catalytic activity">
    <reaction evidence="6 8">
        <text>adenine + H2O + H(+) = hypoxanthine + NH4(+)</text>
        <dbReference type="Rhea" id="RHEA:23688"/>
        <dbReference type="ChEBI" id="CHEBI:15377"/>
        <dbReference type="ChEBI" id="CHEBI:15378"/>
        <dbReference type="ChEBI" id="CHEBI:16708"/>
        <dbReference type="ChEBI" id="CHEBI:17368"/>
        <dbReference type="ChEBI" id="CHEBI:28938"/>
        <dbReference type="EC" id="3.5.4.2"/>
    </reaction>
</comment>
<dbReference type="GO" id="GO:0006146">
    <property type="term" value="P:adenine catabolic process"/>
    <property type="evidence" value="ECO:0007669"/>
    <property type="project" value="InterPro"/>
</dbReference>
<keyword evidence="5 8" id="KW-0464">Manganese</keyword>
<dbReference type="RefSeq" id="WP_072865307.1">
    <property type="nucleotide sequence ID" value="NZ_FQUI01000030.1"/>
</dbReference>
<dbReference type="FunFam" id="3.20.20.140:FF:000016">
    <property type="entry name" value="Adenine deaminase"/>
    <property type="match status" value="1"/>
</dbReference>
<keyword evidence="4 8" id="KW-0378">Hydrolase</keyword>
<dbReference type="CDD" id="cd01295">
    <property type="entry name" value="AdeC"/>
    <property type="match status" value="1"/>
</dbReference>
<dbReference type="Proteomes" id="UP000184334">
    <property type="component" value="Unassembled WGS sequence"/>
</dbReference>
<dbReference type="Gene3D" id="3.20.20.140">
    <property type="entry name" value="Metal-dependent hydrolases"/>
    <property type="match status" value="1"/>
</dbReference>
<evidence type="ECO:0000256" key="7">
    <source>
        <dbReference type="ARBA" id="ARBA00069718"/>
    </source>
</evidence>
<keyword evidence="12" id="KW-1185">Reference proteome</keyword>
<feature type="domain" description="Adenine deaminase C-terminal" evidence="10">
    <location>
        <begin position="402"/>
        <end position="566"/>
    </location>
</feature>